<keyword evidence="3" id="KW-1185">Reference proteome</keyword>
<organism evidence="2 3">
    <name type="scientific">Clavelina lepadiformis</name>
    <name type="common">Light-bulb sea squirt</name>
    <name type="synonym">Ascidia lepadiformis</name>
    <dbReference type="NCBI Taxonomy" id="159417"/>
    <lineage>
        <taxon>Eukaryota</taxon>
        <taxon>Metazoa</taxon>
        <taxon>Chordata</taxon>
        <taxon>Tunicata</taxon>
        <taxon>Ascidiacea</taxon>
        <taxon>Aplousobranchia</taxon>
        <taxon>Clavelinidae</taxon>
        <taxon>Clavelina</taxon>
    </lineage>
</organism>
<evidence type="ECO:0000313" key="2">
    <source>
        <dbReference type="EMBL" id="CAK8695618.1"/>
    </source>
</evidence>
<dbReference type="EMBL" id="CAWYQH010000152">
    <property type="protein sequence ID" value="CAK8695618.1"/>
    <property type="molecule type" value="Genomic_DNA"/>
</dbReference>
<evidence type="ECO:0000256" key="1">
    <source>
        <dbReference type="SAM" id="Phobius"/>
    </source>
</evidence>
<comment type="caution">
    <text evidence="2">The sequence shown here is derived from an EMBL/GenBank/DDBJ whole genome shotgun (WGS) entry which is preliminary data.</text>
</comment>
<gene>
    <name evidence="2" type="ORF">CVLEPA_LOCUS28868</name>
</gene>
<keyword evidence="1" id="KW-0472">Membrane</keyword>
<protein>
    <submittedName>
        <fullName evidence="2">Uncharacterized protein</fullName>
    </submittedName>
</protein>
<name>A0ABP0GV60_CLALP</name>
<dbReference type="Proteomes" id="UP001642483">
    <property type="component" value="Unassembled WGS sequence"/>
</dbReference>
<accession>A0ABP0GV60</accession>
<reference evidence="2 3" key="1">
    <citation type="submission" date="2024-02" db="EMBL/GenBank/DDBJ databases">
        <authorList>
            <person name="Daric V."/>
            <person name="Darras S."/>
        </authorList>
    </citation>
    <scope>NUCLEOTIDE SEQUENCE [LARGE SCALE GENOMIC DNA]</scope>
</reference>
<evidence type="ECO:0000313" key="3">
    <source>
        <dbReference type="Proteomes" id="UP001642483"/>
    </source>
</evidence>
<sequence length="125" mass="14183">MVSCEKYYDECKTDSENATNGNTPSIVHDDTLNADIENVKGRDAESWKTESDVATMENQESCTEIAGMNLENIYDKDNLIDDDHSFSDVRDCRAFFWLVGFWVAFVVAVVAYFLTGLFKLDDVEL</sequence>
<keyword evidence="1" id="KW-0812">Transmembrane</keyword>
<feature type="transmembrane region" description="Helical" evidence="1">
    <location>
        <begin position="94"/>
        <end position="115"/>
    </location>
</feature>
<keyword evidence="1" id="KW-1133">Transmembrane helix</keyword>
<proteinExistence type="predicted"/>